<dbReference type="Pfam" id="PF02469">
    <property type="entry name" value="Fasciclin"/>
    <property type="match status" value="2"/>
</dbReference>
<dbReference type="PANTHER" id="PTHR10900">
    <property type="entry name" value="PERIOSTIN-RELATED"/>
    <property type="match status" value="1"/>
</dbReference>
<evidence type="ECO:0000256" key="1">
    <source>
        <dbReference type="SAM" id="MobiDB-lite"/>
    </source>
</evidence>
<dbReference type="PROSITE" id="PS51257">
    <property type="entry name" value="PROKAR_LIPOPROTEIN"/>
    <property type="match status" value="1"/>
</dbReference>
<proteinExistence type="predicted"/>
<feature type="domain" description="FAS1" evidence="3">
    <location>
        <begin position="195"/>
        <end position="338"/>
    </location>
</feature>
<dbReference type="InterPro" id="IPR036378">
    <property type="entry name" value="FAS1_dom_sf"/>
</dbReference>
<dbReference type="PROSITE" id="PS50213">
    <property type="entry name" value="FAS1"/>
    <property type="match status" value="2"/>
</dbReference>
<protein>
    <submittedName>
        <fullName evidence="4">Fasciclin domain-containing protein</fullName>
    </submittedName>
</protein>
<keyword evidence="2" id="KW-0732">Signal</keyword>
<evidence type="ECO:0000256" key="2">
    <source>
        <dbReference type="SAM" id="SignalP"/>
    </source>
</evidence>
<feature type="compositionally biased region" description="Acidic residues" evidence="1">
    <location>
        <begin position="44"/>
        <end position="53"/>
    </location>
</feature>
<evidence type="ECO:0000313" key="4">
    <source>
        <dbReference type="EMBL" id="MCM8568230.1"/>
    </source>
</evidence>
<dbReference type="InterPro" id="IPR050904">
    <property type="entry name" value="Adhesion/Biosynth-related"/>
</dbReference>
<feature type="chain" id="PRO_5045995478" evidence="2">
    <location>
        <begin position="23"/>
        <end position="342"/>
    </location>
</feature>
<dbReference type="PANTHER" id="PTHR10900:SF77">
    <property type="entry name" value="FI19380P1"/>
    <property type="match status" value="1"/>
</dbReference>
<name>A0ABT0YYX2_9FLAO</name>
<dbReference type="EMBL" id="JAMSCK010000001">
    <property type="protein sequence ID" value="MCM8568230.1"/>
    <property type="molecule type" value="Genomic_DNA"/>
</dbReference>
<dbReference type="SUPFAM" id="SSF82153">
    <property type="entry name" value="FAS1 domain"/>
    <property type="match status" value="2"/>
</dbReference>
<dbReference type="Proteomes" id="UP001155077">
    <property type="component" value="Unassembled WGS sequence"/>
</dbReference>
<dbReference type="Gene3D" id="2.30.180.10">
    <property type="entry name" value="FAS1 domain"/>
    <property type="match status" value="2"/>
</dbReference>
<dbReference type="SMART" id="SM00554">
    <property type="entry name" value="FAS1"/>
    <property type="match status" value="2"/>
</dbReference>
<feature type="signal peptide" evidence="2">
    <location>
        <begin position="1"/>
        <end position="22"/>
    </location>
</feature>
<keyword evidence="5" id="KW-1185">Reference proteome</keyword>
<sequence>MNFILRNAKFGLIILLSAFVFVACDKDDDFNPGGEVNATPNPEPDPDPTDDGSAETNSIVDFASANGFTSLGAAVEAAGLTATLSGDTEYTVFAPTNDAFDAFLSDNGFESLDEVPEDVLTLILMNHVQAGSIMSSDLSTGYIQSMAEAGPDGENLSLYINVDDGVVINGVSTVTSADNEVDNGVVHAVDAVIGLPDVTTFAMADPSFETLVAALTREDSFTFVETLQSTEDPAPFTVFAPTNDAFANLLAELELSGLADLDAATLQAALLYHVVGGANVTSDELTDGMEVNTLQEESFTVNLGDDVVITDVNERTSTVIAADVQAVNGVIHVIDTVLLPTL</sequence>
<evidence type="ECO:0000313" key="5">
    <source>
        <dbReference type="Proteomes" id="UP001155077"/>
    </source>
</evidence>
<feature type="region of interest" description="Disordered" evidence="1">
    <location>
        <begin position="32"/>
        <end position="56"/>
    </location>
</feature>
<gene>
    <name evidence="4" type="ORF">NE848_02505</name>
</gene>
<reference evidence="4" key="1">
    <citation type="submission" date="2022-06" db="EMBL/GenBank/DDBJ databases">
        <title>Gramella sediminis sp. nov., isolated from deep-sea sediment of the Indian Ocean.</title>
        <authorList>
            <person name="Yang L."/>
        </authorList>
    </citation>
    <scope>NUCLEOTIDE SEQUENCE</scope>
    <source>
        <strain evidence="4">HMD3159</strain>
    </source>
</reference>
<evidence type="ECO:0000259" key="3">
    <source>
        <dbReference type="PROSITE" id="PS50213"/>
    </source>
</evidence>
<accession>A0ABT0YYX2</accession>
<dbReference type="RefSeq" id="WP_252110628.1">
    <property type="nucleotide sequence ID" value="NZ_JAMSCK010000001.1"/>
</dbReference>
<organism evidence="4 5">
    <name type="scientific">Gramella jeungdoensis</name>
    <dbReference type="NCBI Taxonomy" id="708091"/>
    <lineage>
        <taxon>Bacteria</taxon>
        <taxon>Pseudomonadati</taxon>
        <taxon>Bacteroidota</taxon>
        <taxon>Flavobacteriia</taxon>
        <taxon>Flavobacteriales</taxon>
        <taxon>Flavobacteriaceae</taxon>
        <taxon>Christiangramia</taxon>
    </lineage>
</organism>
<dbReference type="InterPro" id="IPR000782">
    <property type="entry name" value="FAS1_domain"/>
</dbReference>
<feature type="domain" description="FAS1" evidence="3">
    <location>
        <begin position="55"/>
        <end position="193"/>
    </location>
</feature>
<comment type="caution">
    <text evidence="4">The sequence shown here is derived from an EMBL/GenBank/DDBJ whole genome shotgun (WGS) entry which is preliminary data.</text>
</comment>